<dbReference type="InterPro" id="IPR027461">
    <property type="entry name" value="Carboxypeptidase_A_C_sf"/>
</dbReference>
<organism evidence="1 2">
    <name type="scientific">Paenibacillus medicaginis</name>
    <dbReference type="NCBI Taxonomy" id="1470560"/>
    <lineage>
        <taxon>Bacteria</taxon>
        <taxon>Bacillati</taxon>
        <taxon>Bacillota</taxon>
        <taxon>Bacilli</taxon>
        <taxon>Bacillales</taxon>
        <taxon>Paenibacillaceae</taxon>
        <taxon>Paenibacillus</taxon>
    </lineage>
</organism>
<dbReference type="RefSeq" id="WP_375520670.1">
    <property type="nucleotide sequence ID" value="NZ_JBHIRY010000012.1"/>
</dbReference>
<proteinExistence type="predicted"/>
<comment type="caution">
    <text evidence="1">The sequence shown here is derived from an EMBL/GenBank/DDBJ whole genome shotgun (WGS) entry which is preliminary data.</text>
</comment>
<evidence type="ECO:0000313" key="1">
    <source>
        <dbReference type="EMBL" id="MFB5761534.1"/>
    </source>
</evidence>
<gene>
    <name evidence="1" type="ORF">ACE5LO_14135</name>
</gene>
<dbReference type="Gene3D" id="3.50.30.60">
    <property type="entry name" value="LD-carboxypeptidase A C-terminal domain-like"/>
    <property type="match status" value="1"/>
</dbReference>
<dbReference type="EMBL" id="JBHIRY010000012">
    <property type="protein sequence ID" value="MFB5761534.1"/>
    <property type="molecule type" value="Genomic_DNA"/>
</dbReference>
<protein>
    <submittedName>
        <fullName evidence="1">Uncharacterized protein</fullName>
    </submittedName>
</protein>
<sequence>MIKPKKMMSGSKIAIMSPLKSILFCGEFPYTYTPFPQWTNGYQDWSSLETLGECQEFYEYKQGWTFLQGEDVEQGLLWGGCIEVLEFMKATAYWPEPSFWQAKDYTAE</sequence>
<dbReference type="Proteomes" id="UP001580430">
    <property type="component" value="Unassembled WGS sequence"/>
</dbReference>
<reference evidence="1 2" key="1">
    <citation type="submission" date="2024-09" db="EMBL/GenBank/DDBJ databases">
        <title>Paenibacillus zeirhizospherea sp. nov., isolated from surface of the maize (Zea mays) roots in a horticulture field, Hungary.</title>
        <authorList>
            <person name="Marton D."/>
            <person name="Farkas M."/>
            <person name="Bedics A."/>
            <person name="Toth E."/>
            <person name="Tancsics A."/>
            <person name="Boka K."/>
            <person name="Marati G."/>
            <person name="Kriszt B."/>
            <person name="Cserhati M."/>
        </authorList>
    </citation>
    <scope>NUCLEOTIDE SEQUENCE [LARGE SCALE GENOMIC DNA]</scope>
    <source>
        <strain evidence="1 2">JCM 18446</strain>
    </source>
</reference>
<evidence type="ECO:0000313" key="2">
    <source>
        <dbReference type="Proteomes" id="UP001580430"/>
    </source>
</evidence>
<name>A0ABV5C1Z1_9BACL</name>
<accession>A0ABV5C1Z1</accession>
<keyword evidence="2" id="KW-1185">Reference proteome</keyword>